<evidence type="ECO:0000313" key="2">
    <source>
        <dbReference type="Proteomes" id="UP000195963"/>
    </source>
</evidence>
<accession>A0A1Y6MDR5</accession>
<organism evidence="1 2">
    <name type="scientific">Photobacterium malacitanum</name>
    <dbReference type="NCBI Taxonomy" id="2204294"/>
    <lineage>
        <taxon>Bacteria</taxon>
        <taxon>Pseudomonadati</taxon>
        <taxon>Pseudomonadota</taxon>
        <taxon>Gammaproteobacteria</taxon>
        <taxon>Vibrionales</taxon>
        <taxon>Vibrionaceae</taxon>
        <taxon>Photobacterium</taxon>
    </lineage>
</organism>
<dbReference type="Proteomes" id="UP000195963">
    <property type="component" value="Unassembled WGS sequence"/>
</dbReference>
<dbReference type="AlphaFoldDB" id="A0A1Y6MDR5"/>
<name>A0A1Y6MDR5_9GAMM</name>
<gene>
    <name evidence="1" type="ORF">PMAL9190_01349</name>
</gene>
<proteinExistence type="predicted"/>
<dbReference type="Pfam" id="PF12472">
    <property type="entry name" value="DUF3693"/>
    <property type="match status" value="1"/>
</dbReference>
<dbReference type="RefSeq" id="WP_087844479.1">
    <property type="nucleotide sequence ID" value="NZ_FYAK01000002.1"/>
</dbReference>
<reference evidence="2" key="1">
    <citation type="submission" date="2017-06" db="EMBL/GenBank/DDBJ databases">
        <authorList>
            <person name="Rodrigo-Torres L."/>
            <person name="Arahal R.D."/>
            <person name="Lucena T."/>
        </authorList>
    </citation>
    <scope>NUCLEOTIDE SEQUENCE [LARGE SCALE GENOMIC DNA]</scope>
    <source>
        <strain evidence="2">CECT 9190</strain>
    </source>
</reference>
<keyword evidence="2" id="KW-1185">Reference proteome</keyword>
<protein>
    <submittedName>
        <fullName evidence="1">Phage related protein</fullName>
    </submittedName>
</protein>
<sequence length="118" mass="13087">MYQNQLLDAYKEAKKYVQDKQIAADLGIPTSRMSEMRKGKRYLSDSEAIYLAEHSEINTHEALIYLAADKAKTDKAQKIWADITAKLSSQGFSGLTLGFTGVLALSLYSIQCALCTLC</sequence>
<dbReference type="InterPro" id="IPR021096">
    <property type="entry name" value="Vibrio_phage_VSK_Orf152"/>
</dbReference>
<evidence type="ECO:0000313" key="1">
    <source>
        <dbReference type="EMBL" id="SMY33890.1"/>
    </source>
</evidence>
<dbReference type="EMBL" id="FYAK01000002">
    <property type="protein sequence ID" value="SMY33890.1"/>
    <property type="molecule type" value="Genomic_DNA"/>
</dbReference>